<keyword evidence="1" id="KW-1133">Transmembrane helix</keyword>
<dbReference type="EMBL" id="BAAAQT010000008">
    <property type="protein sequence ID" value="GAA2175326.1"/>
    <property type="molecule type" value="Genomic_DNA"/>
</dbReference>
<gene>
    <name evidence="2" type="ORF">GCM10009846_24750</name>
</gene>
<protein>
    <recommendedName>
        <fullName evidence="4">Integral membrane protein</fullName>
    </recommendedName>
</protein>
<feature type="transmembrane region" description="Helical" evidence="1">
    <location>
        <begin position="154"/>
        <end position="175"/>
    </location>
</feature>
<evidence type="ECO:0008006" key="4">
    <source>
        <dbReference type="Google" id="ProtNLM"/>
    </source>
</evidence>
<name>A0ABN3AVH6_9MICO</name>
<feature type="transmembrane region" description="Helical" evidence="1">
    <location>
        <begin position="6"/>
        <end position="26"/>
    </location>
</feature>
<keyword evidence="1" id="KW-0472">Membrane</keyword>
<feature type="transmembrane region" description="Helical" evidence="1">
    <location>
        <begin position="38"/>
        <end position="59"/>
    </location>
</feature>
<feature type="transmembrane region" description="Helical" evidence="1">
    <location>
        <begin position="100"/>
        <end position="118"/>
    </location>
</feature>
<keyword evidence="3" id="KW-1185">Reference proteome</keyword>
<accession>A0ABN3AVH6</accession>
<evidence type="ECO:0000313" key="2">
    <source>
        <dbReference type="EMBL" id="GAA2175326.1"/>
    </source>
</evidence>
<evidence type="ECO:0000256" key="1">
    <source>
        <dbReference type="SAM" id="Phobius"/>
    </source>
</evidence>
<keyword evidence="1" id="KW-0812">Transmembrane</keyword>
<organism evidence="2 3">
    <name type="scientific">Agrococcus versicolor</name>
    <dbReference type="NCBI Taxonomy" id="501482"/>
    <lineage>
        <taxon>Bacteria</taxon>
        <taxon>Bacillati</taxon>
        <taxon>Actinomycetota</taxon>
        <taxon>Actinomycetes</taxon>
        <taxon>Micrococcales</taxon>
        <taxon>Microbacteriaceae</taxon>
        <taxon>Agrococcus</taxon>
    </lineage>
</organism>
<sequence length="177" mass="18490">MLTDHLRDGLFELGWFGLMTFVWLGWAQEAPPRRARPWLGIGSGLGMLVSVAGFVLFVANRDAPTALEGRYAWFGVLVGTEVVAAGVACLVLWRLGRVRWFAVAVAAVVAAHFVPLAVMLEDAGLAVLGVVQLGAIAVAGVLAHRRGWAPSLPVGVAMGSTLLIGALVAGIGALARL</sequence>
<feature type="transmembrane region" description="Helical" evidence="1">
    <location>
        <begin position="124"/>
        <end position="142"/>
    </location>
</feature>
<evidence type="ECO:0000313" key="3">
    <source>
        <dbReference type="Proteomes" id="UP001501599"/>
    </source>
</evidence>
<dbReference type="Proteomes" id="UP001501599">
    <property type="component" value="Unassembled WGS sequence"/>
</dbReference>
<feature type="transmembrane region" description="Helical" evidence="1">
    <location>
        <begin position="71"/>
        <end position="93"/>
    </location>
</feature>
<comment type="caution">
    <text evidence="2">The sequence shown here is derived from an EMBL/GenBank/DDBJ whole genome shotgun (WGS) entry which is preliminary data.</text>
</comment>
<dbReference type="RefSeq" id="WP_344344102.1">
    <property type="nucleotide sequence ID" value="NZ_BAAAQT010000008.1"/>
</dbReference>
<reference evidence="2 3" key="1">
    <citation type="journal article" date="2019" name="Int. J. Syst. Evol. Microbiol.">
        <title>The Global Catalogue of Microorganisms (GCM) 10K type strain sequencing project: providing services to taxonomists for standard genome sequencing and annotation.</title>
        <authorList>
            <consortium name="The Broad Institute Genomics Platform"/>
            <consortium name="The Broad Institute Genome Sequencing Center for Infectious Disease"/>
            <person name="Wu L."/>
            <person name="Ma J."/>
        </authorList>
    </citation>
    <scope>NUCLEOTIDE SEQUENCE [LARGE SCALE GENOMIC DNA]</scope>
    <source>
        <strain evidence="2 3">JCM 16026</strain>
    </source>
</reference>
<proteinExistence type="predicted"/>